<feature type="transmembrane region" description="Helical" evidence="7">
    <location>
        <begin position="38"/>
        <end position="57"/>
    </location>
</feature>
<evidence type="ECO:0000313" key="9">
    <source>
        <dbReference type="EMBL" id="EFL50207.1"/>
    </source>
</evidence>
<evidence type="ECO:0000256" key="6">
    <source>
        <dbReference type="ARBA" id="ARBA00023136"/>
    </source>
</evidence>
<keyword evidence="4 7" id="KW-0812">Transmembrane</keyword>
<dbReference type="eggNOG" id="COG1285">
    <property type="taxonomic scope" value="Bacteria"/>
</dbReference>
<evidence type="ECO:0000256" key="5">
    <source>
        <dbReference type="ARBA" id="ARBA00022989"/>
    </source>
</evidence>
<comment type="caution">
    <text evidence="9">The sequence shown here is derived from an EMBL/GenBank/DDBJ whole genome shotgun (WGS) entry which is preliminary data.</text>
</comment>
<dbReference type="PRINTS" id="PR01837">
    <property type="entry name" value="MGTCSAPBPROT"/>
</dbReference>
<feature type="domain" description="MgtC/SapB/SrpB/YhiD N-terminal" evidence="8">
    <location>
        <begin position="14"/>
        <end position="146"/>
    </location>
</feature>
<name>E1JZG0_SOLFR</name>
<feature type="transmembrane region" description="Helical" evidence="7">
    <location>
        <begin position="6"/>
        <end position="26"/>
    </location>
</feature>
<comment type="subcellular location">
    <subcellularLocation>
        <location evidence="1">Cell membrane</location>
        <topology evidence="1">Multi-pass membrane protein</topology>
    </subcellularLocation>
</comment>
<dbReference type="AlphaFoldDB" id="E1JZG0"/>
<sequence length="228" mass="24826">MSEYPYEAQLLLRLVIAVCCGSILGYERERHGISAGLRTNLLVCLGSALMMVISKYFYYLDGEDSGSIPLGLDPSRIGAQIVTGVGFLGAGVIIKDRGAIRGLTTAATLWFNAGVGMALGAGMVLIPVSCTLLGVVSLTILKHLQSLIRREVVRVISITCQETRETLDNLLHFFRARDLDVENLSLTKVTDGLSTYCFTLRCDWSCLDAVSCIRDLAGIDCVQKVKMR</sequence>
<evidence type="ECO:0000256" key="1">
    <source>
        <dbReference type="ARBA" id="ARBA00004651"/>
    </source>
</evidence>
<accession>E1JZG0</accession>
<feature type="transmembrane region" description="Helical" evidence="7">
    <location>
        <begin position="77"/>
        <end position="94"/>
    </location>
</feature>
<dbReference type="Proteomes" id="UP000006250">
    <property type="component" value="Unassembled WGS sequence"/>
</dbReference>
<dbReference type="InterPro" id="IPR049177">
    <property type="entry name" value="MgtC_SapB_SrpB_YhiD_N"/>
</dbReference>
<proteinExistence type="inferred from homology"/>
<dbReference type="PANTHER" id="PTHR33778:SF1">
    <property type="entry name" value="MAGNESIUM TRANSPORTER YHID-RELATED"/>
    <property type="match status" value="1"/>
</dbReference>
<dbReference type="PANTHER" id="PTHR33778">
    <property type="entry name" value="PROTEIN MGTC"/>
    <property type="match status" value="1"/>
</dbReference>
<keyword evidence="10" id="KW-1185">Reference proteome</keyword>
<evidence type="ECO:0000256" key="3">
    <source>
        <dbReference type="ARBA" id="ARBA00022475"/>
    </source>
</evidence>
<reference evidence="9 10" key="1">
    <citation type="submission" date="2010-08" db="EMBL/GenBank/DDBJ databases">
        <title>The draft genome of Desulfovibrio fructosovorans JJ.</title>
        <authorList>
            <consortium name="US DOE Joint Genome Institute (JGI-PGF)"/>
            <person name="Lucas S."/>
            <person name="Copeland A."/>
            <person name="Lapidus A."/>
            <person name="Cheng J.-F."/>
            <person name="Bruce D."/>
            <person name="Goodwin L."/>
            <person name="Pitluck S."/>
            <person name="Land M.L."/>
            <person name="Hauser L."/>
            <person name="Chang Y.-J."/>
            <person name="Jeffries C."/>
            <person name="Wall J.D."/>
            <person name="Stahl D.A."/>
            <person name="Arkin A.P."/>
            <person name="Dehal P."/>
            <person name="Stolyar S.M."/>
            <person name="Hazen T.C."/>
            <person name="Woyke T.J."/>
        </authorList>
    </citation>
    <scope>NUCLEOTIDE SEQUENCE [LARGE SCALE GENOMIC DNA]</scope>
    <source>
        <strain evidence="9 10">JJ</strain>
    </source>
</reference>
<dbReference type="InterPro" id="IPR003416">
    <property type="entry name" value="MgtC/SapB/SrpB/YhiD_fam"/>
</dbReference>
<evidence type="ECO:0000256" key="7">
    <source>
        <dbReference type="SAM" id="Phobius"/>
    </source>
</evidence>
<organism evidence="9 10">
    <name type="scientific">Solidesulfovibrio fructosivorans JJ]</name>
    <dbReference type="NCBI Taxonomy" id="596151"/>
    <lineage>
        <taxon>Bacteria</taxon>
        <taxon>Pseudomonadati</taxon>
        <taxon>Thermodesulfobacteriota</taxon>
        <taxon>Desulfovibrionia</taxon>
        <taxon>Desulfovibrionales</taxon>
        <taxon>Desulfovibrionaceae</taxon>
        <taxon>Solidesulfovibrio</taxon>
    </lineage>
</organism>
<comment type="similarity">
    <text evidence="2">Belongs to the MgtC/SapB family.</text>
</comment>
<dbReference type="Pfam" id="PF02308">
    <property type="entry name" value="MgtC"/>
    <property type="match status" value="1"/>
</dbReference>
<evidence type="ECO:0000256" key="4">
    <source>
        <dbReference type="ARBA" id="ARBA00022692"/>
    </source>
</evidence>
<dbReference type="GO" id="GO:0005886">
    <property type="term" value="C:plasma membrane"/>
    <property type="evidence" value="ECO:0007669"/>
    <property type="project" value="UniProtKB-SubCell"/>
</dbReference>
<feature type="transmembrane region" description="Helical" evidence="7">
    <location>
        <begin position="115"/>
        <end position="141"/>
    </location>
</feature>
<evidence type="ECO:0000259" key="8">
    <source>
        <dbReference type="Pfam" id="PF02308"/>
    </source>
</evidence>
<keyword evidence="5 7" id="KW-1133">Transmembrane helix</keyword>
<dbReference type="OrthoDB" id="9811198at2"/>
<dbReference type="EMBL" id="AECZ01000023">
    <property type="protein sequence ID" value="EFL50207.1"/>
    <property type="molecule type" value="Genomic_DNA"/>
</dbReference>
<evidence type="ECO:0000256" key="2">
    <source>
        <dbReference type="ARBA" id="ARBA00009298"/>
    </source>
</evidence>
<evidence type="ECO:0000313" key="10">
    <source>
        <dbReference type="Proteomes" id="UP000006250"/>
    </source>
</evidence>
<keyword evidence="3" id="KW-1003">Cell membrane</keyword>
<gene>
    <name evidence="9" type="ORF">DesfrDRAFT_3008</name>
</gene>
<dbReference type="RefSeq" id="WP_005995228.1">
    <property type="nucleotide sequence ID" value="NZ_AECZ01000023.1"/>
</dbReference>
<dbReference type="STRING" id="596151.DesfrDRAFT_3008"/>
<protein>
    <submittedName>
        <fullName evidence="9">MgtC/SapB transporter</fullName>
    </submittedName>
</protein>
<keyword evidence="6 7" id="KW-0472">Membrane</keyword>